<protein>
    <submittedName>
        <fullName evidence="2">Uncharacterized protein</fullName>
    </submittedName>
</protein>
<feature type="region of interest" description="Disordered" evidence="1">
    <location>
        <begin position="105"/>
        <end position="142"/>
    </location>
</feature>
<evidence type="ECO:0000313" key="2">
    <source>
        <dbReference type="EMBL" id="KZP09762.1"/>
    </source>
</evidence>
<keyword evidence="3" id="KW-1185">Reference proteome</keyword>
<name>A0A165YP04_9AGAM</name>
<organism evidence="2 3">
    <name type="scientific">Athelia psychrophila</name>
    <dbReference type="NCBI Taxonomy" id="1759441"/>
    <lineage>
        <taxon>Eukaryota</taxon>
        <taxon>Fungi</taxon>
        <taxon>Dikarya</taxon>
        <taxon>Basidiomycota</taxon>
        <taxon>Agaricomycotina</taxon>
        <taxon>Agaricomycetes</taxon>
        <taxon>Agaricomycetidae</taxon>
        <taxon>Atheliales</taxon>
        <taxon>Atheliaceae</taxon>
        <taxon>Athelia</taxon>
    </lineage>
</organism>
<dbReference type="Proteomes" id="UP000076532">
    <property type="component" value="Unassembled WGS sequence"/>
</dbReference>
<sequence length="278" mass="30178">MTMKDLFHETAASKDFVGIDFVEVDLSQADQPLQSIAAASGFVSGGGNIFVLLEGPDVVESLGSRNVGPNEKSRILSKISSHGQESPYHKHSGFFHKALAHLHKHHEHHNIKESSESTYSDDSSSGYSSYDNNSQLSVELPTSDSTDSLGLVGWCPGDANVDIEVAEDKDGKDVAYNPMATPVRSDSPTQIRNSAPLACTVIRPRSARSDSGDHLDRGGNHMSGLWGRAKRIDDSQANYLIPRSASQWFYVAKVSIGLSFFIAIGFGNTMRIIIEDPD</sequence>
<proteinExistence type="predicted"/>
<accession>A0A165YP04</accession>
<reference evidence="2 3" key="1">
    <citation type="journal article" date="2016" name="Mol. Biol. Evol.">
        <title>Comparative Genomics of Early-Diverging Mushroom-Forming Fungi Provides Insights into the Origins of Lignocellulose Decay Capabilities.</title>
        <authorList>
            <person name="Nagy L.G."/>
            <person name="Riley R."/>
            <person name="Tritt A."/>
            <person name="Adam C."/>
            <person name="Daum C."/>
            <person name="Floudas D."/>
            <person name="Sun H."/>
            <person name="Yadav J.S."/>
            <person name="Pangilinan J."/>
            <person name="Larsson K.H."/>
            <person name="Matsuura K."/>
            <person name="Barry K."/>
            <person name="Labutti K."/>
            <person name="Kuo R."/>
            <person name="Ohm R.A."/>
            <person name="Bhattacharya S.S."/>
            <person name="Shirouzu T."/>
            <person name="Yoshinaga Y."/>
            <person name="Martin F.M."/>
            <person name="Grigoriev I.V."/>
            <person name="Hibbett D.S."/>
        </authorList>
    </citation>
    <scope>NUCLEOTIDE SEQUENCE [LARGE SCALE GENOMIC DNA]</scope>
    <source>
        <strain evidence="2 3">CBS 109695</strain>
    </source>
</reference>
<gene>
    <name evidence="2" type="ORF">FIBSPDRAFT_938377</name>
</gene>
<feature type="non-terminal residue" evidence="2">
    <location>
        <position position="278"/>
    </location>
</feature>
<evidence type="ECO:0000313" key="3">
    <source>
        <dbReference type="Proteomes" id="UP000076532"/>
    </source>
</evidence>
<evidence type="ECO:0000256" key="1">
    <source>
        <dbReference type="SAM" id="MobiDB-lite"/>
    </source>
</evidence>
<dbReference type="EMBL" id="KV417693">
    <property type="protein sequence ID" value="KZP09762.1"/>
    <property type="molecule type" value="Genomic_DNA"/>
</dbReference>
<feature type="compositionally biased region" description="Low complexity" evidence="1">
    <location>
        <begin position="116"/>
        <end position="134"/>
    </location>
</feature>
<dbReference type="AlphaFoldDB" id="A0A165YP04"/>